<dbReference type="Gene3D" id="3.20.20.80">
    <property type="entry name" value="Glycosidases"/>
    <property type="match status" value="1"/>
</dbReference>
<evidence type="ECO:0000256" key="7">
    <source>
        <dbReference type="ARBA" id="ARBA00023026"/>
    </source>
</evidence>
<evidence type="ECO:0000256" key="12">
    <source>
        <dbReference type="RuleBase" id="RU000489"/>
    </source>
</evidence>
<feature type="region of interest" description="Disordered" evidence="13">
    <location>
        <begin position="615"/>
        <end position="783"/>
    </location>
</feature>
<evidence type="ECO:0000256" key="5">
    <source>
        <dbReference type="ARBA" id="ARBA00022801"/>
    </source>
</evidence>
<feature type="compositionally biased region" description="Basic and acidic residues" evidence="13">
    <location>
        <begin position="644"/>
        <end position="657"/>
    </location>
</feature>
<dbReference type="InterPro" id="IPR036861">
    <property type="entry name" value="Endochitinase-like_sf"/>
</dbReference>
<dbReference type="InterPro" id="IPR053214">
    <property type="entry name" value="LysM12-like"/>
</dbReference>
<dbReference type="Proteomes" id="UP000002038">
    <property type="component" value="Unassembled WGS sequence"/>
</dbReference>
<feature type="compositionally biased region" description="Polar residues" evidence="13">
    <location>
        <begin position="741"/>
        <end position="761"/>
    </location>
</feature>
<proteinExistence type="inferred from homology"/>
<dbReference type="Gene3D" id="3.30.60.10">
    <property type="entry name" value="Endochitinase-like"/>
    <property type="match status" value="1"/>
</dbReference>
<dbReference type="SUPFAM" id="SSF57016">
    <property type="entry name" value="Plant lectins/antimicrobial peptides"/>
    <property type="match status" value="1"/>
</dbReference>
<dbReference type="GeneID" id="8510224"/>
<dbReference type="InterPro" id="IPR011583">
    <property type="entry name" value="Chitinase_II/V-like_cat"/>
</dbReference>
<dbReference type="RefSeq" id="XP_031576772.1">
    <property type="nucleotide sequence ID" value="XM_031720551.1"/>
</dbReference>
<keyword evidence="10" id="KW-0624">Polysaccharide degradation</keyword>
<dbReference type="InterPro" id="IPR001579">
    <property type="entry name" value="Glyco_hydro_18_chit_AS"/>
</dbReference>
<dbReference type="STRING" id="559298.A0A179UEH7"/>
<evidence type="ECO:0000256" key="13">
    <source>
        <dbReference type="SAM" id="MobiDB-lite"/>
    </source>
</evidence>
<keyword evidence="6" id="KW-0146">Chitin degradation</keyword>
<keyword evidence="4 11" id="KW-0147">Chitin-binding</keyword>
<dbReference type="VEuPathDB" id="FungiDB:BDBG_01936"/>
<dbReference type="SMART" id="SM00636">
    <property type="entry name" value="Glyco_18"/>
    <property type="match status" value="1"/>
</dbReference>
<feature type="compositionally biased region" description="Acidic residues" evidence="13">
    <location>
        <begin position="772"/>
        <end position="783"/>
    </location>
</feature>
<dbReference type="PROSITE" id="PS50941">
    <property type="entry name" value="CHIT_BIND_I_2"/>
    <property type="match status" value="1"/>
</dbReference>
<dbReference type="InterPro" id="IPR001223">
    <property type="entry name" value="Glyco_hydro18_cat"/>
</dbReference>
<feature type="disulfide bond" evidence="11">
    <location>
        <begin position="101"/>
        <end position="105"/>
    </location>
</feature>
<keyword evidence="7" id="KW-0843">Virulence</keyword>
<evidence type="ECO:0000256" key="3">
    <source>
        <dbReference type="ARBA" id="ARBA00012729"/>
    </source>
</evidence>
<dbReference type="CDD" id="cd00035">
    <property type="entry name" value="ChtBD1"/>
    <property type="match status" value="1"/>
</dbReference>
<feature type="domain" description="Chitin-binding type-1" evidence="15">
    <location>
        <begin position="64"/>
        <end position="107"/>
    </location>
</feature>
<evidence type="ECO:0000256" key="10">
    <source>
        <dbReference type="ARBA" id="ARBA00023326"/>
    </source>
</evidence>
<keyword evidence="18" id="KW-1185">Reference proteome</keyword>
<evidence type="ECO:0000313" key="18">
    <source>
        <dbReference type="Proteomes" id="UP000002038"/>
    </source>
</evidence>
<dbReference type="SUPFAM" id="SSF51445">
    <property type="entry name" value="(Trans)glycosidases"/>
    <property type="match status" value="1"/>
</dbReference>
<evidence type="ECO:0000256" key="8">
    <source>
        <dbReference type="ARBA" id="ARBA00023277"/>
    </source>
</evidence>
<feature type="disulfide bond" evidence="11">
    <location>
        <begin position="83"/>
        <end position="97"/>
    </location>
</feature>
<dbReference type="EMBL" id="GG657450">
    <property type="protein sequence ID" value="OAT05557.1"/>
    <property type="molecule type" value="Genomic_DNA"/>
</dbReference>
<keyword evidence="5 12" id="KW-0378">Hydrolase</keyword>
<comment type="caution">
    <text evidence="11">Lacks conserved residue(s) required for the propagation of feature annotation.</text>
</comment>
<dbReference type="AlphaFoldDB" id="A0A179UEH7"/>
<keyword evidence="8" id="KW-0119">Carbohydrate metabolism</keyword>
<dbReference type="EC" id="3.2.1.14" evidence="3"/>
<evidence type="ECO:0000256" key="9">
    <source>
        <dbReference type="ARBA" id="ARBA00023295"/>
    </source>
</evidence>
<accession>A0A179UEH7</accession>
<evidence type="ECO:0000256" key="6">
    <source>
        <dbReference type="ARBA" id="ARBA00023024"/>
    </source>
</evidence>
<dbReference type="InterPro" id="IPR017853">
    <property type="entry name" value="GH"/>
</dbReference>
<evidence type="ECO:0000256" key="1">
    <source>
        <dbReference type="ARBA" id="ARBA00000822"/>
    </source>
</evidence>
<gene>
    <name evidence="17" type="ORF">BDBG_01936</name>
</gene>
<keyword evidence="11" id="KW-1015">Disulfide bond</keyword>
<dbReference type="PROSITE" id="PS00026">
    <property type="entry name" value="CHIT_BIND_I_1"/>
    <property type="match status" value="1"/>
</dbReference>
<dbReference type="GO" id="GO:0008843">
    <property type="term" value="F:endochitinase activity"/>
    <property type="evidence" value="ECO:0007669"/>
    <property type="project" value="UniProtKB-EC"/>
</dbReference>
<dbReference type="GO" id="GO:0008061">
    <property type="term" value="F:chitin binding"/>
    <property type="evidence" value="ECO:0007669"/>
    <property type="project" value="UniProtKB-UniRule"/>
</dbReference>
<dbReference type="GO" id="GO:0000272">
    <property type="term" value="P:polysaccharide catabolic process"/>
    <property type="evidence" value="ECO:0007669"/>
    <property type="project" value="UniProtKB-KW"/>
</dbReference>
<evidence type="ECO:0000259" key="15">
    <source>
        <dbReference type="PROSITE" id="PS50941"/>
    </source>
</evidence>
<feature type="signal peptide" evidence="14">
    <location>
        <begin position="1"/>
        <end position="22"/>
    </location>
</feature>
<feature type="compositionally biased region" description="Basic and acidic residues" evidence="13">
    <location>
        <begin position="714"/>
        <end position="732"/>
    </location>
</feature>
<feature type="region of interest" description="Disordered" evidence="13">
    <location>
        <begin position="471"/>
        <end position="491"/>
    </location>
</feature>
<feature type="disulfide bond" evidence="11">
    <location>
        <begin position="78"/>
        <end position="90"/>
    </location>
</feature>
<dbReference type="PROSITE" id="PS01095">
    <property type="entry name" value="GH18_1"/>
    <property type="match status" value="1"/>
</dbReference>
<sequence>MKSLSIIAVLGLASLAPFLASAASDATCSESRPCKQGCCSKYGSCGFGPEFCSPKTCVSTCDAKSECGKYAPKGQEKCPLNVCCSRFGFCGTTESFCGKGCQNGCGEIKRPSCSGTSTRARYIGYFESWNYDRICDMLHPSKINTKPWTHLNYGFAQINQEDYTLTTMHSYDKEFYHLFTDLKKQKPSLKCFISIGGWDAGSKIFSDMAKSEGSRKAFIDSVIEFMEEYGFDGVDIDWEYPVADDRGGSKEDFKTYVQLLKELRAAAEDKYEITVALPASYWYLRGFDLKRMSKYVDWFNVMTYDIHGTWDGNNKWTQEVINPHTNLTEISLGLDLLWRNSVPPEKVSLGLAFYGRSFTLADPSCSTPGCPFKRFGDETSGGAVPGLCTLNSGTLSDYEIDRVLKEKSPDVFYDQESGVNWITWDNDQWVSYDDGRTLKQKADFGNKLCLAGTFAWAIDLGGPGTLKNPNDLTADDTLRGADPQGGDGGSGEVYISPEIFKKKDPRIACVPPCTFIMPPISLTSPSTITLPLYTTSLEVAWPTTQLATLPGGSVLTSTGLARTIQTTTLTIPPITTSEISLWNWKVTDPDASSSRYTPISSILPPPFVITEKLPEGWVQGNPPKPTPGDGNPGVIISNGSDSKSGSDDHDISGHDRQSNPPEATGGTGHSAPESAAPDPTGAGRGINSLDGKKGNPNRGKNSQPATADTGRPTRGFDDSRHGRTTKGHENDHVITVVSGDSILNSHFPASTTNSPMTTRTITPPPFPYTTGTEEDNDDDDDDDNKIILPVVTFTKGPPDPLCTANCGKKCEGPFCDEPCEHNCGDGEDFFSENEKTKPKNTQKCRGPDCKNGKCTGLLCINFGCIGLDCLDGMCWGPKCVITWCGGLKCIPKLDGCSGDGCKPSGCLGLHCNGRTGRCFGPNCIGFGCDGPDCDNGSCKGPRCWPLTCEGEGCQSGFCTGSKCETGKGGCDEARTARRCTELVSKIQTRSDKTEYFTTTNTRCHTVTACSVQPTTITTTTTMAKLPVYTGVGVTMTPPDTNEHYMALAQYLVYKIHSRDATRMFYIPEVATPTTTAKPKKSPPPAELKCFGSGSTSHRADMIRAIESFCNENKGRMIRKEDGKIIDYYGSRCFGPGACFVEVNISVELINDCDPFELDGGSPGDLCGHSFRQPVDECDTRGTSFKYGGVLTTDCARWIIDPGFNAPGGPKAKYPLLNGTGIANTTMTNHTASWAKFNSSSVYPAPTRPTRL</sequence>
<dbReference type="KEGG" id="bgh:BDBG_01936"/>
<organism evidence="17 18">
    <name type="scientific">Blastomyces gilchristii (strain SLH14081)</name>
    <name type="common">Blastomyces dermatitidis</name>
    <dbReference type="NCBI Taxonomy" id="559298"/>
    <lineage>
        <taxon>Eukaryota</taxon>
        <taxon>Fungi</taxon>
        <taxon>Dikarya</taxon>
        <taxon>Ascomycota</taxon>
        <taxon>Pezizomycotina</taxon>
        <taxon>Eurotiomycetes</taxon>
        <taxon>Eurotiomycetidae</taxon>
        <taxon>Onygenales</taxon>
        <taxon>Ajellomycetaceae</taxon>
        <taxon>Blastomyces</taxon>
    </lineage>
</organism>
<feature type="domain" description="GH18" evidence="16">
    <location>
        <begin position="120"/>
        <end position="481"/>
    </location>
</feature>
<dbReference type="PANTHER" id="PTHR47700">
    <property type="entry name" value="V CHITINASE, PUTATIVE (AFU_ORTHOLOGUE AFUA_6G13720)-RELATED"/>
    <property type="match status" value="1"/>
</dbReference>
<dbReference type="Pfam" id="PF00187">
    <property type="entry name" value="Chitin_bind_1"/>
    <property type="match status" value="1"/>
</dbReference>
<dbReference type="GO" id="GO:0006032">
    <property type="term" value="P:chitin catabolic process"/>
    <property type="evidence" value="ECO:0007669"/>
    <property type="project" value="UniProtKB-KW"/>
</dbReference>
<name>A0A179UEH7_BLAGS</name>
<dbReference type="InterPro" id="IPR029070">
    <property type="entry name" value="Chitinase_insertion_sf"/>
</dbReference>
<evidence type="ECO:0000256" key="11">
    <source>
        <dbReference type="PROSITE-ProRule" id="PRU00261"/>
    </source>
</evidence>
<dbReference type="InterPro" id="IPR001002">
    <property type="entry name" value="Chitin-bd_1"/>
</dbReference>
<feature type="chain" id="PRO_5008107329" description="chitinase" evidence="14">
    <location>
        <begin position="23"/>
        <end position="1251"/>
    </location>
</feature>
<comment type="catalytic activity">
    <reaction evidence="1">
        <text>Random endo-hydrolysis of N-acetyl-beta-D-glucosaminide (1-&gt;4)-beta-linkages in chitin and chitodextrins.</text>
        <dbReference type="EC" id="3.2.1.14"/>
    </reaction>
</comment>
<keyword evidence="14" id="KW-0732">Signal</keyword>
<evidence type="ECO:0000256" key="2">
    <source>
        <dbReference type="ARBA" id="ARBA00008682"/>
    </source>
</evidence>
<dbReference type="SMART" id="SM00270">
    <property type="entry name" value="ChtBD1"/>
    <property type="match status" value="2"/>
</dbReference>
<comment type="similarity">
    <text evidence="2">Belongs to the glycosyl hydrolase 18 family. Chitinase class V subfamily.</text>
</comment>
<reference evidence="18" key="1">
    <citation type="journal article" date="2015" name="PLoS Genet.">
        <title>The dynamic genome and transcriptome of the human fungal pathogen Blastomyces and close relative Emmonsia.</title>
        <authorList>
            <person name="Munoz J.F."/>
            <person name="Gauthier G.M."/>
            <person name="Desjardins C.A."/>
            <person name="Gallo J.E."/>
            <person name="Holder J."/>
            <person name="Sullivan T.D."/>
            <person name="Marty A.J."/>
            <person name="Carmen J.C."/>
            <person name="Chen Z."/>
            <person name="Ding L."/>
            <person name="Gujja S."/>
            <person name="Magrini V."/>
            <person name="Misas E."/>
            <person name="Mitreva M."/>
            <person name="Priest M."/>
            <person name="Saif S."/>
            <person name="Whiston E.A."/>
            <person name="Young S."/>
            <person name="Zeng Q."/>
            <person name="Goldman W.E."/>
            <person name="Mardis E.R."/>
            <person name="Taylor J.W."/>
            <person name="McEwen J.G."/>
            <person name="Clay O.K."/>
            <person name="Klein B.S."/>
            <person name="Cuomo C.A."/>
        </authorList>
    </citation>
    <scope>NUCLEOTIDE SEQUENCE [LARGE SCALE GENOMIC DNA]</scope>
    <source>
        <strain evidence="18">SLH14081</strain>
    </source>
</reference>
<evidence type="ECO:0000256" key="14">
    <source>
        <dbReference type="SAM" id="SignalP"/>
    </source>
</evidence>
<dbReference type="PANTHER" id="PTHR47700:SF2">
    <property type="entry name" value="CHITINASE"/>
    <property type="match status" value="1"/>
</dbReference>
<dbReference type="InterPro" id="IPR018371">
    <property type="entry name" value="Chitin-binding_1_CS"/>
</dbReference>
<evidence type="ECO:0000313" key="17">
    <source>
        <dbReference type="EMBL" id="OAT05557.1"/>
    </source>
</evidence>
<dbReference type="OrthoDB" id="4186705at2759"/>
<dbReference type="PROSITE" id="PS51910">
    <property type="entry name" value="GH18_2"/>
    <property type="match status" value="1"/>
</dbReference>
<dbReference type="Gene3D" id="3.10.50.10">
    <property type="match status" value="1"/>
</dbReference>
<dbReference type="Pfam" id="PF00704">
    <property type="entry name" value="Glyco_hydro_18"/>
    <property type="match status" value="1"/>
</dbReference>
<evidence type="ECO:0000256" key="4">
    <source>
        <dbReference type="ARBA" id="ARBA00022669"/>
    </source>
</evidence>
<dbReference type="SUPFAM" id="SSF54556">
    <property type="entry name" value="Chitinase insertion domain"/>
    <property type="match status" value="1"/>
</dbReference>
<evidence type="ECO:0000259" key="16">
    <source>
        <dbReference type="PROSITE" id="PS51910"/>
    </source>
</evidence>
<keyword evidence="9 12" id="KW-0326">Glycosidase</keyword>
<protein>
    <recommendedName>
        <fullName evidence="3">chitinase</fullName>
        <ecNumber evidence="3">3.2.1.14</ecNumber>
    </recommendedName>
</protein>